<dbReference type="OrthoDB" id="40902at2759"/>
<dbReference type="InParanoid" id="A0A2P5FLJ9"/>
<dbReference type="PANTHER" id="PTHR24349">
    <property type="entry name" value="SERINE/THREONINE-PROTEIN KINASE"/>
    <property type="match status" value="1"/>
</dbReference>
<dbReference type="SUPFAM" id="SSF56112">
    <property type="entry name" value="Protein kinase-like (PK-like)"/>
    <property type="match status" value="1"/>
</dbReference>
<evidence type="ECO:0000259" key="7">
    <source>
        <dbReference type="PROSITE" id="PS50011"/>
    </source>
</evidence>
<accession>A0A2P5FLJ9</accession>
<keyword evidence="6" id="KW-0067">ATP-binding</keyword>
<proteinExistence type="inferred from homology"/>
<keyword evidence="3" id="KW-0808">Transferase</keyword>
<evidence type="ECO:0000256" key="3">
    <source>
        <dbReference type="ARBA" id="ARBA00022679"/>
    </source>
</evidence>
<dbReference type="AlphaFoldDB" id="A0A2P5FLJ9"/>
<dbReference type="GO" id="GO:0004674">
    <property type="term" value="F:protein serine/threonine kinase activity"/>
    <property type="evidence" value="ECO:0007669"/>
    <property type="project" value="UniProtKB-KW"/>
</dbReference>
<sequence>MTDALWREYQVLEEMGRGRFGTVYKCVPLNDSGDFFAVKSIDKRMIRGDSLESQCLVTEPKLLHLVTPHPHIINLHNLYEDETHLHMVLDLCDSLDLHGRVTRRVFPEPEAASVMAQLMQAVAHCHRLGDGALMRGIVGTPYYVAPEVLAGRDYSEKVDVWSAGVVLYVMLAGFPPFYGESMGEIFEAVVRANLRFPARAFHSVSPVAKDLLRRMVCKDVSRRFSAEQVLRHPWITSGGGQEQ</sequence>
<evidence type="ECO:0000256" key="2">
    <source>
        <dbReference type="ARBA" id="ARBA00022527"/>
    </source>
</evidence>
<evidence type="ECO:0000313" key="9">
    <source>
        <dbReference type="Proteomes" id="UP000237000"/>
    </source>
</evidence>
<protein>
    <submittedName>
        <fullName evidence="8">Tyrosine-protein kinase</fullName>
    </submittedName>
</protein>
<dbReference type="GO" id="GO:0005524">
    <property type="term" value="F:ATP binding"/>
    <property type="evidence" value="ECO:0007669"/>
    <property type="project" value="UniProtKB-KW"/>
</dbReference>
<comment type="similarity">
    <text evidence="1">Belongs to the protein kinase superfamily. CAMK Ser/Thr protein kinase family. CaMK subfamily.</text>
</comment>
<dbReference type="Proteomes" id="UP000237000">
    <property type="component" value="Unassembled WGS sequence"/>
</dbReference>
<keyword evidence="2" id="KW-0723">Serine/threonine-protein kinase</keyword>
<dbReference type="InterPro" id="IPR011009">
    <property type="entry name" value="Kinase-like_dom_sf"/>
</dbReference>
<evidence type="ECO:0000256" key="6">
    <source>
        <dbReference type="ARBA" id="ARBA00022840"/>
    </source>
</evidence>
<feature type="domain" description="Protein kinase" evidence="7">
    <location>
        <begin position="9"/>
        <end position="235"/>
    </location>
</feature>
<name>A0A2P5FLJ9_TREOI</name>
<dbReference type="InterPro" id="IPR050205">
    <property type="entry name" value="CDPK_Ser/Thr_kinases"/>
</dbReference>
<organism evidence="8 9">
    <name type="scientific">Trema orientale</name>
    <name type="common">Charcoal tree</name>
    <name type="synonym">Celtis orientalis</name>
    <dbReference type="NCBI Taxonomy" id="63057"/>
    <lineage>
        <taxon>Eukaryota</taxon>
        <taxon>Viridiplantae</taxon>
        <taxon>Streptophyta</taxon>
        <taxon>Embryophyta</taxon>
        <taxon>Tracheophyta</taxon>
        <taxon>Spermatophyta</taxon>
        <taxon>Magnoliopsida</taxon>
        <taxon>eudicotyledons</taxon>
        <taxon>Gunneridae</taxon>
        <taxon>Pentapetalae</taxon>
        <taxon>rosids</taxon>
        <taxon>fabids</taxon>
        <taxon>Rosales</taxon>
        <taxon>Cannabaceae</taxon>
        <taxon>Trema</taxon>
    </lineage>
</organism>
<evidence type="ECO:0000256" key="5">
    <source>
        <dbReference type="ARBA" id="ARBA00022777"/>
    </source>
</evidence>
<evidence type="ECO:0000256" key="4">
    <source>
        <dbReference type="ARBA" id="ARBA00022741"/>
    </source>
</evidence>
<keyword evidence="5 8" id="KW-0418">Kinase</keyword>
<gene>
    <name evidence="8" type="ORF">TorRG33x02_055820</name>
</gene>
<dbReference type="Gene3D" id="1.10.510.10">
    <property type="entry name" value="Transferase(Phosphotransferase) domain 1"/>
    <property type="match status" value="2"/>
</dbReference>
<dbReference type="InterPro" id="IPR000719">
    <property type="entry name" value="Prot_kinase_dom"/>
</dbReference>
<dbReference type="PROSITE" id="PS50011">
    <property type="entry name" value="PROTEIN_KINASE_DOM"/>
    <property type="match status" value="1"/>
</dbReference>
<evidence type="ECO:0000256" key="1">
    <source>
        <dbReference type="ARBA" id="ARBA00005354"/>
    </source>
</evidence>
<evidence type="ECO:0000313" key="8">
    <source>
        <dbReference type="EMBL" id="PON98682.1"/>
    </source>
</evidence>
<dbReference type="Pfam" id="PF00069">
    <property type="entry name" value="Pkinase"/>
    <property type="match status" value="2"/>
</dbReference>
<comment type="caution">
    <text evidence="8">The sequence shown here is derived from an EMBL/GenBank/DDBJ whole genome shotgun (WGS) entry which is preliminary data.</text>
</comment>
<keyword evidence="4" id="KW-0547">Nucleotide-binding</keyword>
<dbReference type="STRING" id="63057.A0A2P5FLJ9"/>
<keyword evidence="9" id="KW-1185">Reference proteome</keyword>
<dbReference type="EMBL" id="JXTC01000023">
    <property type="protein sequence ID" value="PON98682.1"/>
    <property type="molecule type" value="Genomic_DNA"/>
</dbReference>
<reference evidence="9" key="1">
    <citation type="submission" date="2016-06" db="EMBL/GenBank/DDBJ databases">
        <title>Parallel loss of symbiosis genes in relatives of nitrogen-fixing non-legume Parasponia.</title>
        <authorList>
            <person name="Van Velzen R."/>
            <person name="Holmer R."/>
            <person name="Bu F."/>
            <person name="Rutten L."/>
            <person name="Van Zeijl A."/>
            <person name="Liu W."/>
            <person name="Santuari L."/>
            <person name="Cao Q."/>
            <person name="Sharma T."/>
            <person name="Shen D."/>
            <person name="Roswanjaya Y."/>
            <person name="Wardhani T."/>
            <person name="Kalhor M.S."/>
            <person name="Jansen J."/>
            <person name="Van den Hoogen J."/>
            <person name="Gungor B."/>
            <person name="Hartog M."/>
            <person name="Hontelez J."/>
            <person name="Verver J."/>
            <person name="Yang W.-C."/>
            <person name="Schijlen E."/>
            <person name="Repin R."/>
            <person name="Schilthuizen M."/>
            <person name="Schranz E."/>
            <person name="Heidstra R."/>
            <person name="Miyata K."/>
            <person name="Fedorova E."/>
            <person name="Kohlen W."/>
            <person name="Bisseling T."/>
            <person name="Smit S."/>
            <person name="Geurts R."/>
        </authorList>
    </citation>
    <scope>NUCLEOTIDE SEQUENCE [LARGE SCALE GENOMIC DNA]</scope>
    <source>
        <strain evidence="9">cv. RG33-2</strain>
    </source>
</reference>